<dbReference type="Gene3D" id="1.25.40.10">
    <property type="entry name" value="Tetratricopeptide repeat domain"/>
    <property type="match status" value="1"/>
</dbReference>
<feature type="non-terminal residue" evidence="1">
    <location>
        <position position="1"/>
    </location>
</feature>
<name>A0A2V1CZ19_9PLEO</name>
<organism evidence="1 2">
    <name type="scientific">Periconia macrospinosa</name>
    <dbReference type="NCBI Taxonomy" id="97972"/>
    <lineage>
        <taxon>Eukaryota</taxon>
        <taxon>Fungi</taxon>
        <taxon>Dikarya</taxon>
        <taxon>Ascomycota</taxon>
        <taxon>Pezizomycotina</taxon>
        <taxon>Dothideomycetes</taxon>
        <taxon>Pleosporomycetidae</taxon>
        <taxon>Pleosporales</taxon>
        <taxon>Massarineae</taxon>
        <taxon>Periconiaceae</taxon>
        <taxon>Periconia</taxon>
    </lineage>
</organism>
<gene>
    <name evidence="1" type="ORF">DM02DRAFT_664458</name>
</gene>
<protein>
    <submittedName>
        <fullName evidence="1">TPR repeat-containing protein</fullName>
    </submittedName>
</protein>
<sequence>ALGNEHPDTLTSIYCLAFLFHQQHRYEAASELYERASSGYQQVLGPEHPTTVACLKQYSSLMQEMMQHN</sequence>
<accession>A0A2V1CZ19</accession>
<dbReference type="EMBL" id="KZ806008">
    <property type="protein sequence ID" value="PVH90978.1"/>
    <property type="molecule type" value="Genomic_DNA"/>
</dbReference>
<dbReference type="OrthoDB" id="5986190at2759"/>
<reference evidence="1 2" key="1">
    <citation type="journal article" date="2018" name="Sci. Rep.">
        <title>Comparative genomics provides insights into the lifestyle and reveals functional heterogeneity of dark septate endophytic fungi.</title>
        <authorList>
            <person name="Knapp D.G."/>
            <person name="Nemeth J.B."/>
            <person name="Barry K."/>
            <person name="Hainaut M."/>
            <person name="Henrissat B."/>
            <person name="Johnson J."/>
            <person name="Kuo A."/>
            <person name="Lim J.H.P."/>
            <person name="Lipzen A."/>
            <person name="Nolan M."/>
            <person name="Ohm R.A."/>
            <person name="Tamas L."/>
            <person name="Grigoriev I.V."/>
            <person name="Spatafora J.W."/>
            <person name="Nagy L.G."/>
            <person name="Kovacs G.M."/>
        </authorList>
    </citation>
    <scope>NUCLEOTIDE SEQUENCE [LARGE SCALE GENOMIC DNA]</scope>
    <source>
        <strain evidence="1 2">DSE2036</strain>
    </source>
</reference>
<proteinExistence type="predicted"/>
<dbReference type="Pfam" id="PF13424">
    <property type="entry name" value="TPR_12"/>
    <property type="match status" value="1"/>
</dbReference>
<dbReference type="AlphaFoldDB" id="A0A2V1CZ19"/>
<dbReference type="SUPFAM" id="SSF48452">
    <property type="entry name" value="TPR-like"/>
    <property type="match status" value="1"/>
</dbReference>
<keyword evidence="2" id="KW-1185">Reference proteome</keyword>
<dbReference type="STRING" id="97972.A0A2V1CZ19"/>
<evidence type="ECO:0000313" key="2">
    <source>
        <dbReference type="Proteomes" id="UP000244855"/>
    </source>
</evidence>
<dbReference type="Proteomes" id="UP000244855">
    <property type="component" value="Unassembled WGS sequence"/>
</dbReference>
<evidence type="ECO:0000313" key="1">
    <source>
        <dbReference type="EMBL" id="PVH90978.1"/>
    </source>
</evidence>
<dbReference type="InterPro" id="IPR011990">
    <property type="entry name" value="TPR-like_helical_dom_sf"/>
</dbReference>